<evidence type="ECO:0000256" key="5">
    <source>
        <dbReference type="ARBA" id="ARBA00022655"/>
    </source>
</evidence>
<keyword evidence="5" id="KW-0566">Pantothenate biosynthesis</keyword>
<dbReference type="RefSeq" id="WP_168050767.1">
    <property type="nucleotide sequence ID" value="NZ_JAATJR010000004.1"/>
</dbReference>
<reference evidence="12 13" key="1">
    <citation type="submission" date="2020-03" db="EMBL/GenBank/DDBJ databases">
        <title>Roseomonas selenitidurans sp. nov. isolated from soil.</title>
        <authorList>
            <person name="Liu H."/>
        </authorList>
    </citation>
    <scope>NUCLEOTIDE SEQUENCE [LARGE SCALE GENOMIC DNA]</scope>
    <source>
        <strain evidence="12 13">JCM 15073</strain>
    </source>
</reference>
<dbReference type="InterPro" id="IPR050838">
    <property type="entry name" value="Ketopantoate_reductase"/>
</dbReference>
<evidence type="ECO:0000259" key="11">
    <source>
        <dbReference type="Pfam" id="PF08546"/>
    </source>
</evidence>
<organism evidence="12 13">
    <name type="scientific">Falsiroseomonas frigidaquae</name>
    <dbReference type="NCBI Taxonomy" id="487318"/>
    <lineage>
        <taxon>Bacteria</taxon>
        <taxon>Pseudomonadati</taxon>
        <taxon>Pseudomonadota</taxon>
        <taxon>Alphaproteobacteria</taxon>
        <taxon>Acetobacterales</taxon>
        <taxon>Roseomonadaceae</taxon>
        <taxon>Falsiroseomonas</taxon>
    </lineage>
</organism>
<proteinExistence type="inferred from homology"/>
<protein>
    <recommendedName>
        <fullName evidence="4">2-dehydropantoate 2-reductase</fullName>
        <ecNumber evidence="3">1.1.1.169</ecNumber>
    </recommendedName>
    <alternativeName>
        <fullName evidence="8">Ketopantoate reductase</fullName>
    </alternativeName>
</protein>
<dbReference type="Pfam" id="PF08546">
    <property type="entry name" value="ApbA_C"/>
    <property type="match status" value="1"/>
</dbReference>
<dbReference type="SUPFAM" id="SSF48179">
    <property type="entry name" value="6-phosphogluconate dehydrogenase C-terminal domain-like"/>
    <property type="match status" value="1"/>
</dbReference>
<comment type="caution">
    <text evidence="12">The sequence shown here is derived from an EMBL/GenBank/DDBJ whole genome shotgun (WGS) entry which is preliminary data.</text>
</comment>
<evidence type="ECO:0000256" key="3">
    <source>
        <dbReference type="ARBA" id="ARBA00013014"/>
    </source>
</evidence>
<dbReference type="PANTHER" id="PTHR43765">
    <property type="entry name" value="2-DEHYDROPANTOATE 2-REDUCTASE-RELATED"/>
    <property type="match status" value="1"/>
</dbReference>
<dbReference type="SUPFAM" id="SSF51735">
    <property type="entry name" value="NAD(P)-binding Rossmann-fold domains"/>
    <property type="match status" value="1"/>
</dbReference>
<feature type="domain" description="Ketopantoate reductase C-terminal" evidence="11">
    <location>
        <begin position="192"/>
        <end position="335"/>
    </location>
</feature>
<evidence type="ECO:0000256" key="7">
    <source>
        <dbReference type="ARBA" id="ARBA00023002"/>
    </source>
</evidence>
<evidence type="ECO:0000259" key="10">
    <source>
        <dbReference type="Pfam" id="PF02558"/>
    </source>
</evidence>
<dbReference type="PANTHER" id="PTHR43765:SF2">
    <property type="entry name" value="2-DEHYDROPANTOATE 2-REDUCTASE"/>
    <property type="match status" value="1"/>
</dbReference>
<dbReference type="InterPro" id="IPR013332">
    <property type="entry name" value="KPR_N"/>
</dbReference>
<dbReference type="InterPro" id="IPR036291">
    <property type="entry name" value="NAD(P)-bd_dom_sf"/>
</dbReference>
<dbReference type="EC" id="1.1.1.169" evidence="3"/>
<comment type="catalytic activity">
    <reaction evidence="9">
        <text>(R)-pantoate + NADP(+) = 2-dehydropantoate + NADPH + H(+)</text>
        <dbReference type="Rhea" id="RHEA:16233"/>
        <dbReference type="ChEBI" id="CHEBI:11561"/>
        <dbReference type="ChEBI" id="CHEBI:15378"/>
        <dbReference type="ChEBI" id="CHEBI:15980"/>
        <dbReference type="ChEBI" id="CHEBI:57783"/>
        <dbReference type="ChEBI" id="CHEBI:58349"/>
        <dbReference type="EC" id="1.1.1.169"/>
    </reaction>
</comment>
<dbReference type="Proteomes" id="UP000765160">
    <property type="component" value="Unassembled WGS sequence"/>
</dbReference>
<sequence>MIAGTRGRVVLLGGGAVGSLIGGGLAAAGHDVVLVDGWHDHVEAIRANGLLMTTPEGAQRVRLQAWHLGDAHRLRDAGAEVAFLTVKLYDTDWAAALLATWLPSSVPIVTLQNALVEERVARFVGHGRTLGGIGSGLDVFMAGPGEVRRTRKRGAAGGAVFKIGEMHGRRTPRAEAIAALLSDVDTATVTSDLWTERWVKLTANTMTSGLSGLTGLSLKAVYSRDDTRRIAIRLGAEAISLGRAMGFALERLFGLPGEAWISAAAGDAEATATAMDAMAVQAASMVEGGMSGTLQDLSKGRPTEVAFFNGFIAAEAARLGLAAPTHARVAALIAEAEAGTLRLGLGNLDLITAGTTVT</sequence>
<comment type="similarity">
    <text evidence="2">Belongs to the ketopantoate reductase family.</text>
</comment>
<evidence type="ECO:0000256" key="9">
    <source>
        <dbReference type="ARBA" id="ARBA00048793"/>
    </source>
</evidence>
<dbReference type="Gene3D" id="1.10.1040.10">
    <property type="entry name" value="N-(1-d-carboxylethyl)-l-norvaline Dehydrogenase, domain 2"/>
    <property type="match status" value="1"/>
</dbReference>
<keyword evidence="7" id="KW-0560">Oxidoreductase</keyword>
<evidence type="ECO:0000256" key="2">
    <source>
        <dbReference type="ARBA" id="ARBA00007870"/>
    </source>
</evidence>
<dbReference type="Pfam" id="PF02558">
    <property type="entry name" value="ApbA"/>
    <property type="match status" value="1"/>
</dbReference>
<dbReference type="InterPro" id="IPR013328">
    <property type="entry name" value="6PGD_dom2"/>
</dbReference>
<evidence type="ECO:0000313" key="13">
    <source>
        <dbReference type="Proteomes" id="UP000765160"/>
    </source>
</evidence>
<dbReference type="InterPro" id="IPR008927">
    <property type="entry name" value="6-PGluconate_DH-like_C_sf"/>
</dbReference>
<comment type="pathway">
    <text evidence="1">Cofactor biosynthesis; (R)-pantothenate biosynthesis; (R)-pantoate from 3-methyl-2-oxobutanoate: step 2/2.</text>
</comment>
<feature type="domain" description="Ketopantoate reductase N-terminal" evidence="10">
    <location>
        <begin position="10"/>
        <end position="152"/>
    </location>
</feature>
<evidence type="ECO:0000256" key="8">
    <source>
        <dbReference type="ARBA" id="ARBA00032024"/>
    </source>
</evidence>
<gene>
    <name evidence="12" type="ORF">HB662_15875</name>
</gene>
<evidence type="ECO:0000313" key="12">
    <source>
        <dbReference type="EMBL" id="NKE46265.1"/>
    </source>
</evidence>
<keyword evidence="6" id="KW-0521">NADP</keyword>
<accession>A0ABX1F1P6</accession>
<evidence type="ECO:0000256" key="4">
    <source>
        <dbReference type="ARBA" id="ARBA00019465"/>
    </source>
</evidence>
<evidence type="ECO:0000256" key="6">
    <source>
        <dbReference type="ARBA" id="ARBA00022857"/>
    </source>
</evidence>
<keyword evidence="13" id="KW-1185">Reference proteome</keyword>
<dbReference type="Gene3D" id="3.40.50.720">
    <property type="entry name" value="NAD(P)-binding Rossmann-like Domain"/>
    <property type="match status" value="1"/>
</dbReference>
<evidence type="ECO:0000256" key="1">
    <source>
        <dbReference type="ARBA" id="ARBA00004994"/>
    </source>
</evidence>
<dbReference type="EMBL" id="JAAVTX010000004">
    <property type="protein sequence ID" value="NKE46265.1"/>
    <property type="molecule type" value="Genomic_DNA"/>
</dbReference>
<dbReference type="InterPro" id="IPR013752">
    <property type="entry name" value="KPA_reductase"/>
</dbReference>
<name>A0ABX1F1P6_9PROT</name>